<keyword evidence="2" id="KW-0732">Signal</keyword>
<dbReference type="AlphaFoldDB" id="A0A1W6LJG9"/>
<dbReference type="RefSeq" id="WP_085754632.1">
    <property type="nucleotide sequence ID" value="NZ_CP021023.1"/>
</dbReference>
<name>A0A1W6LJG9_9BACT</name>
<feature type="signal peptide" evidence="2">
    <location>
        <begin position="1"/>
        <end position="19"/>
    </location>
</feature>
<evidence type="ECO:0008006" key="5">
    <source>
        <dbReference type="Google" id="ProtNLM"/>
    </source>
</evidence>
<dbReference type="Proteomes" id="UP000193334">
    <property type="component" value="Chromosome"/>
</dbReference>
<feature type="chain" id="PRO_5012709800" description="GLUG domain-containing protein" evidence="2">
    <location>
        <begin position="20"/>
        <end position="408"/>
    </location>
</feature>
<protein>
    <recommendedName>
        <fullName evidence="5">GLUG domain-containing protein</fullName>
    </recommendedName>
</protein>
<proteinExistence type="predicted"/>
<sequence precursor="true">MRKINLIILLLAASLFSYSGGDGSLDAPFEIDSAEDLSQLAGTPGHWGKSFKFTSDIEMKGRHIEPIAPEQEDPFGGTVQGGGHKIHNLSYTGRFSETAGFFANLSPNARIVDLHLVNPKMFAARDDLVYAGTLAGLCKGKLIKCSATEVKMNIRCGDYAAGGALVGRLKGGLITGCRSSGEVAVYAGRRAFAGGLVGYSLQAVVENSSSECDVSVDSDKFSYAGGITGYAVEGEITRCFTADSRVSSGNNNSYCGGISGELYNGTLTACWSKSDVFPHKSAFGGGITGRQYYSIIRNSFFAGGLSTELSDNSRGGVAGETQKSILEGCFWNLETSECFNPAGCGDEYKGRTSRALKPELMKDYYFYKHAGWLFAGQAKKGEEPNWKEVPGSLPQLYMEGTSETPLDK</sequence>
<gene>
    <name evidence="3" type="ORF">STSP1_00276</name>
</gene>
<evidence type="ECO:0000256" key="1">
    <source>
        <dbReference type="SAM" id="MobiDB-lite"/>
    </source>
</evidence>
<dbReference type="EMBL" id="CP021023">
    <property type="protein sequence ID" value="ARN55909.1"/>
    <property type="molecule type" value="Genomic_DNA"/>
</dbReference>
<evidence type="ECO:0000256" key="2">
    <source>
        <dbReference type="SAM" id="SignalP"/>
    </source>
</evidence>
<keyword evidence="4" id="KW-1185">Reference proteome</keyword>
<evidence type="ECO:0000313" key="4">
    <source>
        <dbReference type="Proteomes" id="UP000193334"/>
    </source>
</evidence>
<reference evidence="4" key="1">
    <citation type="submission" date="2017-04" db="EMBL/GenBank/DDBJ databases">
        <title>Comparative genomics and description of representatives of a novel lineage of planctomycetes thriving in anoxic sediments.</title>
        <authorList>
            <person name="Spring S."/>
            <person name="Bunk B."/>
            <person name="Sproer C."/>
        </authorList>
    </citation>
    <scope>NUCLEOTIDE SEQUENCE [LARGE SCALE GENOMIC DNA]</scope>
    <source>
        <strain evidence="4">ST-PulAB-D4</strain>
    </source>
</reference>
<dbReference type="Gene3D" id="2.160.20.110">
    <property type="match status" value="1"/>
</dbReference>
<dbReference type="KEGG" id="pbp:STSP1_00276"/>
<organism evidence="3 4">
    <name type="scientific">Sedimentisphaera salicampi</name>
    <dbReference type="NCBI Taxonomy" id="1941349"/>
    <lineage>
        <taxon>Bacteria</taxon>
        <taxon>Pseudomonadati</taxon>
        <taxon>Planctomycetota</taxon>
        <taxon>Phycisphaerae</taxon>
        <taxon>Sedimentisphaerales</taxon>
        <taxon>Sedimentisphaeraceae</taxon>
        <taxon>Sedimentisphaera</taxon>
    </lineage>
</organism>
<feature type="region of interest" description="Disordered" evidence="1">
    <location>
        <begin position="382"/>
        <end position="408"/>
    </location>
</feature>
<dbReference type="STRING" id="1941349.STSP1_00276"/>
<accession>A0A1W6LJG9</accession>
<dbReference type="OrthoDB" id="1081322at2"/>
<evidence type="ECO:0000313" key="3">
    <source>
        <dbReference type="EMBL" id="ARN55909.1"/>
    </source>
</evidence>